<dbReference type="Proteomes" id="UP000332933">
    <property type="component" value="Unassembled WGS sequence"/>
</dbReference>
<dbReference type="AlphaFoldDB" id="A0A485KRN6"/>
<reference evidence="2 3" key="1">
    <citation type="submission" date="2019-03" db="EMBL/GenBank/DDBJ databases">
        <authorList>
            <person name="Gaulin E."/>
            <person name="Dumas B."/>
        </authorList>
    </citation>
    <scope>NUCLEOTIDE SEQUENCE [LARGE SCALE GENOMIC DNA]</scope>
    <source>
        <strain evidence="2">CBS 568.67</strain>
    </source>
</reference>
<keyword evidence="3" id="KW-1185">Reference proteome</keyword>
<dbReference type="EMBL" id="VJMH01005238">
    <property type="protein sequence ID" value="KAF0698466.1"/>
    <property type="molecule type" value="Genomic_DNA"/>
</dbReference>
<reference evidence="1" key="2">
    <citation type="submission" date="2019-06" db="EMBL/GenBank/DDBJ databases">
        <title>Genomics analysis of Aphanomyces spp. identifies a new class of oomycete effector associated with host adaptation.</title>
        <authorList>
            <person name="Gaulin E."/>
        </authorList>
    </citation>
    <scope>NUCLEOTIDE SEQUENCE</scope>
    <source>
        <strain evidence="1">CBS 578.67</strain>
    </source>
</reference>
<dbReference type="GO" id="GO:0005576">
    <property type="term" value="C:extracellular region"/>
    <property type="evidence" value="ECO:0007669"/>
    <property type="project" value="InterPro"/>
</dbReference>
<proteinExistence type="predicted"/>
<sequence>MRTFVVLAAATHASASTAHSHVHVRSAVQVDKPSCNYVSVVGDAVYCVQGSICGANGDVCPSKGAVAVADCIHTVNSFVEPSKCIAPFDSICQVLAATGTRACVWNKVTLPPANATTRTPRPRSTYLPLSYPDCFDAWAQCHGPSWTKPMCCKDPSFQCTHKNDTYAACEPKEVK</sequence>
<organism evidence="2 3">
    <name type="scientific">Aphanomyces stellatus</name>
    <dbReference type="NCBI Taxonomy" id="120398"/>
    <lineage>
        <taxon>Eukaryota</taxon>
        <taxon>Sar</taxon>
        <taxon>Stramenopiles</taxon>
        <taxon>Oomycota</taxon>
        <taxon>Saprolegniomycetes</taxon>
        <taxon>Saprolegniales</taxon>
        <taxon>Verrucalvaceae</taxon>
        <taxon>Aphanomyces</taxon>
    </lineage>
</organism>
<gene>
    <name evidence="2" type="primary">Aste57867_10926</name>
    <name evidence="1" type="ORF">As57867_010886</name>
    <name evidence="2" type="ORF">ASTE57867_10926</name>
</gene>
<dbReference type="GO" id="GO:0030248">
    <property type="term" value="F:cellulose binding"/>
    <property type="evidence" value="ECO:0007669"/>
    <property type="project" value="InterPro"/>
</dbReference>
<evidence type="ECO:0000313" key="3">
    <source>
        <dbReference type="Proteomes" id="UP000332933"/>
    </source>
</evidence>
<name>A0A485KRN6_9STRA</name>
<evidence type="ECO:0000313" key="2">
    <source>
        <dbReference type="EMBL" id="VFT87794.1"/>
    </source>
</evidence>
<dbReference type="EMBL" id="CAADRA010005259">
    <property type="protein sequence ID" value="VFT87794.1"/>
    <property type="molecule type" value="Genomic_DNA"/>
</dbReference>
<protein>
    <submittedName>
        <fullName evidence="2">Aste57867_10926 protein</fullName>
    </submittedName>
</protein>
<dbReference type="OrthoDB" id="167158at2759"/>
<dbReference type="GO" id="GO:0005975">
    <property type="term" value="P:carbohydrate metabolic process"/>
    <property type="evidence" value="ECO:0007669"/>
    <property type="project" value="InterPro"/>
</dbReference>
<evidence type="ECO:0000313" key="1">
    <source>
        <dbReference type="EMBL" id="KAF0698466.1"/>
    </source>
</evidence>
<accession>A0A485KRN6</accession>